<evidence type="ECO:0000256" key="1">
    <source>
        <dbReference type="SAM" id="MobiDB-lite"/>
    </source>
</evidence>
<accession>A0A8S9LUY8</accession>
<gene>
    <name evidence="2" type="ORF">F2Q70_00013484</name>
</gene>
<feature type="region of interest" description="Disordered" evidence="1">
    <location>
        <begin position="1"/>
        <end position="26"/>
    </location>
</feature>
<protein>
    <submittedName>
        <fullName evidence="2">Uncharacterized protein</fullName>
    </submittedName>
</protein>
<name>A0A8S9LUY8_BRACR</name>
<feature type="compositionally biased region" description="Low complexity" evidence="1">
    <location>
        <begin position="54"/>
        <end position="68"/>
    </location>
</feature>
<comment type="caution">
    <text evidence="2">The sequence shown here is derived from an EMBL/GenBank/DDBJ whole genome shotgun (WGS) entry which is preliminary data.</text>
</comment>
<reference evidence="2" key="1">
    <citation type="submission" date="2019-12" db="EMBL/GenBank/DDBJ databases">
        <title>Genome sequencing and annotation of Brassica cretica.</title>
        <authorList>
            <person name="Studholme D.J."/>
            <person name="Sarris P.F."/>
        </authorList>
    </citation>
    <scope>NUCLEOTIDE SEQUENCE</scope>
    <source>
        <strain evidence="2">PFS-102/07</strain>
        <tissue evidence="2">Leaf</tissue>
    </source>
</reference>
<dbReference type="EMBL" id="QGKY02000089">
    <property type="protein sequence ID" value="KAF2611574.1"/>
    <property type="molecule type" value="Genomic_DNA"/>
</dbReference>
<evidence type="ECO:0000313" key="2">
    <source>
        <dbReference type="EMBL" id="KAF2611574.1"/>
    </source>
</evidence>
<feature type="region of interest" description="Disordered" evidence="1">
    <location>
        <begin position="53"/>
        <end position="75"/>
    </location>
</feature>
<sequence>MAATSANMNEESDCSKKGNSSDTQKIDELTAKVDQLLKINQEHVFSMEQATAGQIQNQNQRQPQSNRQVVPATGNSQLDELKGLVMMMQQLLQGMQIHGKALNQVSTDINTRMDNMFTKLNTKYDTVSNHIKRIDFQLVQTTESVKSQQGTLLGENVMNPRVEHCNAAELRCEKSEGKESEQLSVETFPDAEERTKHSASSKVTAPDELAETPPVRVYVPKVPYPIPPRHLMDPISAEQLAGFRKMVRRLPQNISFEHAWEIRPLHMFFKNCRESQEDIKALFTEALTPSLKVMEKGKKEKKHGATGKVEREVGLELHWMGDGPAENSAICTSLNSKAKYMLMVKRMDELEEECMFLDLKPANVGSEKEEKLQATSA</sequence>
<proteinExistence type="predicted"/>
<organism evidence="2">
    <name type="scientific">Brassica cretica</name>
    <name type="common">Mustard</name>
    <dbReference type="NCBI Taxonomy" id="69181"/>
    <lineage>
        <taxon>Eukaryota</taxon>
        <taxon>Viridiplantae</taxon>
        <taxon>Streptophyta</taxon>
        <taxon>Embryophyta</taxon>
        <taxon>Tracheophyta</taxon>
        <taxon>Spermatophyta</taxon>
        <taxon>Magnoliopsida</taxon>
        <taxon>eudicotyledons</taxon>
        <taxon>Gunneridae</taxon>
        <taxon>Pentapetalae</taxon>
        <taxon>rosids</taxon>
        <taxon>malvids</taxon>
        <taxon>Brassicales</taxon>
        <taxon>Brassicaceae</taxon>
        <taxon>Brassiceae</taxon>
        <taxon>Brassica</taxon>
    </lineage>
</organism>
<feature type="region of interest" description="Disordered" evidence="1">
    <location>
        <begin position="173"/>
        <end position="207"/>
    </location>
</feature>
<dbReference type="AlphaFoldDB" id="A0A8S9LUY8"/>